<evidence type="ECO:0000256" key="4">
    <source>
        <dbReference type="SAM" id="MobiDB-lite"/>
    </source>
</evidence>
<comment type="catalytic activity">
    <reaction evidence="1">
        <text>Hydrolysis of terminal non-reducing alpha-L-rhamnose residues in alpha-L-rhamnosides.</text>
        <dbReference type="EC" id="3.2.1.40"/>
    </reaction>
</comment>
<dbReference type="EC" id="3.2.1.40" evidence="2"/>
<dbReference type="EMBL" id="BAABKO010000001">
    <property type="protein sequence ID" value="GAA4768365.1"/>
    <property type="molecule type" value="Genomic_DNA"/>
</dbReference>
<dbReference type="InterPro" id="IPR035398">
    <property type="entry name" value="Bac_rhamnosid_C"/>
</dbReference>
<dbReference type="InterPro" id="IPR016007">
    <property type="entry name" value="Alpha_rhamnosid"/>
</dbReference>
<dbReference type="Pfam" id="PF08531">
    <property type="entry name" value="Bac_rhamnosid_N"/>
    <property type="match status" value="1"/>
</dbReference>
<name>A0ABP8ZWS0_9MICO</name>
<dbReference type="SUPFAM" id="SSF48208">
    <property type="entry name" value="Six-hairpin glycosidases"/>
    <property type="match status" value="1"/>
</dbReference>
<dbReference type="Proteomes" id="UP001501645">
    <property type="component" value="Unassembled WGS sequence"/>
</dbReference>
<evidence type="ECO:0000313" key="9">
    <source>
        <dbReference type="EMBL" id="GAA4768365.1"/>
    </source>
</evidence>
<feature type="domain" description="Bacterial alpha-L-rhamnosidase N-terminal" evidence="6">
    <location>
        <begin position="170"/>
        <end position="338"/>
    </location>
</feature>
<dbReference type="Gene3D" id="1.50.10.10">
    <property type="match status" value="1"/>
</dbReference>
<dbReference type="Gene3D" id="2.60.120.260">
    <property type="entry name" value="Galactose-binding domain-like"/>
    <property type="match status" value="2"/>
</dbReference>
<feature type="domain" description="Alpha-L-rhamnosidase C-terminal" evidence="8">
    <location>
        <begin position="799"/>
        <end position="876"/>
    </location>
</feature>
<dbReference type="GO" id="GO:0016787">
    <property type="term" value="F:hydrolase activity"/>
    <property type="evidence" value="ECO:0007669"/>
    <property type="project" value="UniProtKB-KW"/>
</dbReference>
<sequence>MSQTTPARVAELRAGGRGAPRYAGDARPALTWRVETAAPRWRQASAVLELRRGDVVERHEIAGGESASVAWPWAPLTAYETAHVRVAPTGVDGEPVPASDWLAVEAGPLVPADWTAAFIAAADDDSSDAAPPATVRDGATPDEVRESLRADGPARRVSRFRRDVAISRPVARALLSYTAHGVVELRIDDDVVSDDLLAPGWTAYRDRLLFSTADVTDRLGEGTHAIGAWVAPGWYGEYFGFDGDFLRTWHGPRALSVQLRIEYADGSVETLVTDGSWQATTAGPVRFASIYQGERYDARLADTGLAPAAALPHAAPAVVVEADPARLRPAALPPVRVTGTIPVAQVVRSASGEAILDFGQNLVGRLRIRIRGEEGAVVALRHAEVLEQDELGVRPLRFADAADEYVVAGVGEEEWAPRFTFHGFRYAQITGVAEGDVEVVAEVLHTDLVRTGWLSTDVPDIDRLHENVVWGTRGNVVSLPTDCPQRDERLGWTGDIQVFAPTAGYLFDTQAFLSSWMEDVAADQARIGGIGPLYSPLIDQNLFPPSPMAAWSDVTTVVPSVLHRQFADLAVLERQYPSMRAWVDVVRGECVDGLWEKGMQLADWLDPTAPPDRPFEAKTDPYLVATAYAHLSARLVSEAAALLGRDDDAAVYGDFADEVRAAFQRAYVTPAGRMMSDAQTAYAVAIVFGLLPEELVPAAGDRLASIVERGGHRIGTGFVGTPIVSDALTISGHRATAQRMLQTRELPSWLYPVSMGATTIWERWDSMLPDGSINPGEMTSFNHYALGAVADWLHRDVGGIAPLAPGYRRVLVRPRAGLVSRADARFDSVYGEIRVSWHAAESDPTEASPLEAVVVVPPNVVAVVDLPGRDPVEVGSGTHRFTR</sequence>
<evidence type="ECO:0000256" key="2">
    <source>
        <dbReference type="ARBA" id="ARBA00012652"/>
    </source>
</evidence>
<keyword evidence="3 9" id="KW-0378">Hydrolase</keyword>
<feature type="region of interest" description="Disordered" evidence="4">
    <location>
        <begin position="125"/>
        <end position="150"/>
    </location>
</feature>
<dbReference type="InterPro" id="IPR008928">
    <property type="entry name" value="6-hairpin_glycosidase_sf"/>
</dbReference>
<dbReference type="RefSeq" id="WP_345436552.1">
    <property type="nucleotide sequence ID" value="NZ_BAABKO010000001.1"/>
</dbReference>
<evidence type="ECO:0000259" key="5">
    <source>
        <dbReference type="Pfam" id="PF05592"/>
    </source>
</evidence>
<dbReference type="PANTHER" id="PTHR33307">
    <property type="entry name" value="ALPHA-RHAMNOSIDASE (EUROFUNG)"/>
    <property type="match status" value="1"/>
</dbReference>
<dbReference type="Pfam" id="PF25788">
    <property type="entry name" value="Ig_Rha78A_N"/>
    <property type="match status" value="1"/>
</dbReference>
<organism evidence="9 10">
    <name type="scientific">Microbacterium gilvum</name>
    <dbReference type="NCBI Taxonomy" id="1336204"/>
    <lineage>
        <taxon>Bacteria</taxon>
        <taxon>Bacillati</taxon>
        <taxon>Actinomycetota</taxon>
        <taxon>Actinomycetes</taxon>
        <taxon>Micrococcales</taxon>
        <taxon>Microbacteriaceae</taxon>
        <taxon>Microbacterium</taxon>
    </lineage>
</organism>
<reference evidence="10" key="1">
    <citation type="journal article" date="2019" name="Int. J. Syst. Evol. Microbiol.">
        <title>The Global Catalogue of Microorganisms (GCM) 10K type strain sequencing project: providing services to taxonomists for standard genome sequencing and annotation.</title>
        <authorList>
            <consortium name="The Broad Institute Genomics Platform"/>
            <consortium name="The Broad Institute Genome Sequencing Center for Infectious Disease"/>
            <person name="Wu L."/>
            <person name="Ma J."/>
        </authorList>
    </citation>
    <scope>NUCLEOTIDE SEQUENCE [LARGE SCALE GENOMIC DNA]</scope>
    <source>
        <strain evidence="10">JCM 18537</strain>
    </source>
</reference>
<feature type="domain" description="Alpha-L-rhamnosidase concanavalin-like" evidence="5">
    <location>
        <begin position="350"/>
        <end position="441"/>
    </location>
</feature>
<comment type="caution">
    <text evidence="9">The sequence shown here is derived from an EMBL/GenBank/DDBJ whole genome shotgun (WGS) entry which is preliminary data.</text>
</comment>
<gene>
    <name evidence="9" type="ORF">GCM10023351_09890</name>
</gene>
<evidence type="ECO:0000259" key="6">
    <source>
        <dbReference type="Pfam" id="PF08531"/>
    </source>
</evidence>
<protein>
    <recommendedName>
        <fullName evidence="2">alpha-L-rhamnosidase</fullName>
        <ecNumber evidence="2">3.2.1.40</ecNumber>
    </recommendedName>
</protein>
<proteinExistence type="predicted"/>
<accession>A0ABP8ZWS0</accession>
<evidence type="ECO:0000313" key="10">
    <source>
        <dbReference type="Proteomes" id="UP001501645"/>
    </source>
</evidence>
<dbReference type="InterPro" id="IPR008902">
    <property type="entry name" value="Rhamnosid_concanavalin"/>
</dbReference>
<keyword evidence="10" id="KW-1185">Reference proteome</keyword>
<feature type="region of interest" description="Disordered" evidence="4">
    <location>
        <begin position="1"/>
        <end position="20"/>
    </location>
</feature>
<dbReference type="InterPro" id="IPR013737">
    <property type="entry name" value="Bac_rhamnosid_N"/>
</dbReference>
<dbReference type="Gene3D" id="2.60.420.10">
    <property type="entry name" value="Maltose phosphorylase, domain 3"/>
    <property type="match status" value="1"/>
</dbReference>
<dbReference type="InterPro" id="IPR035396">
    <property type="entry name" value="Bac_rhamnosid6H"/>
</dbReference>
<dbReference type="InterPro" id="IPR012341">
    <property type="entry name" value="6hp_glycosidase-like_sf"/>
</dbReference>
<dbReference type="Pfam" id="PF17389">
    <property type="entry name" value="Bac_rhamnosid6H"/>
    <property type="match status" value="1"/>
</dbReference>
<evidence type="ECO:0000259" key="8">
    <source>
        <dbReference type="Pfam" id="PF17390"/>
    </source>
</evidence>
<evidence type="ECO:0000256" key="3">
    <source>
        <dbReference type="ARBA" id="ARBA00022801"/>
    </source>
</evidence>
<dbReference type="PIRSF" id="PIRSF010631">
    <property type="entry name" value="A-rhamnsds"/>
    <property type="match status" value="1"/>
</dbReference>
<dbReference type="Pfam" id="PF17390">
    <property type="entry name" value="Bac_rhamnosid_C"/>
    <property type="match status" value="1"/>
</dbReference>
<dbReference type="PANTHER" id="PTHR33307:SF6">
    <property type="entry name" value="ALPHA-RHAMNOSIDASE (EUROFUNG)-RELATED"/>
    <property type="match status" value="1"/>
</dbReference>
<feature type="domain" description="Alpha-L-rhamnosidase six-hairpin glycosidase" evidence="7">
    <location>
        <begin position="450"/>
        <end position="797"/>
    </location>
</feature>
<evidence type="ECO:0000256" key="1">
    <source>
        <dbReference type="ARBA" id="ARBA00001445"/>
    </source>
</evidence>
<evidence type="ECO:0000259" key="7">
    <source>
        <dbReference type="Pfam" id="PF17389"/>
    </source>
</evidence>
<dbReference type="Pfam" id="PF05592">
    <property type="entry name" value="Bac_rhamnosid"/>
    <property type="match status" value="1"/>
</dbReference>